<dbReference type="AlphaFoldDB" id="A0A6C0PCK2"/>
<dbReference type="KEGG" id="prz:GZH47_33205"/>
<keyword evidence="1" id="KW-0812">Transmembrane</keyword>
<organism evidence="2 3">
    <name type="scientific">Paenibacillus rhizovicinus</name>
    <dbReference type="NCBI Taxonomy" id="2704463"/>
    <lineage>
        <taxon>Bacteria</taxon>
        <taxon>Bacillati</taxon>
        <taxon>Bacillota</taxon>
        <taxon>Bacilli</taxon>
        <taxon>Bacillales</taxon>
        <taxon>Paenibacillaceae</taxon>
        <taxon>Paenibacillus</taxon>
    </lineage>
</organism>
<protein>
    <submittedName>
        <fullName evidence="2">Uncharacterized protein</fullName>
    </submittedName>
</protein>
<feature type="transmembrane region" description="Helical" evidence="1">
    <location>
        <begin position="32"/>
        <end position="50"/>
    </location>
</feature>
<feature type="transmembrane region" description="Helical" evidence="1">
    <location>
        <begin position="92"/>
        <end position="112"/>
    </location>
</feature>
<evidence type="ECO:0000313" key="2">
    <source>
        <dbReference type="EMBL" id="QHW35753.1"/>
    </source>
</evidence>
<sequence length="243" mass="27645">MSVLIANFLVSLEWLTIVILLISLFNLSFSGFIPHIIFISWLMAFVGWGIDQTYLSGSTYALLIQVIALYLCTWLILRINVFYAFGISVVSYGIYMITQSALFLGLHAISFMDETDLVPLSEKQLILQGLSIAVPLLISYLATKLRIRYNLFVPTTEFIKLQFNRLNNITVFVLISMIGISVVNFHFITEGKITLFILISVIQLACVALLLYLFKRKEGIKHDRKVVRKISYSNKEDESRANA</sequence>
<feature type="transmembrane region" description="Helical" evidence="1">
    <location>
        <begin position="62"/>
        <end position="85"/>
    </location>
</feature>
<name>A0A6C0PCK2_9BACL</name>
<accession>A0A6C0PCK2</accession>
<keyword evidence="1" id="KW-1133">Transmembrane helix</keyword>
<evidence type="ECO:0000256" key="1">
    <source>
        <dbReference type="SAM" id="Phobius"/>
    </source>
</evidence>
<keyword evidence="1" id="KW-0472">Membrane</keyword>
<reference evidence="2 3" key="1">
    <citation type="submission" date="2020-02" db="EMBL/GenBank/DDBJ databases">
        <title>Paenibacillus sp. nov., isolated from rhizosphere soil of tomato.</title>
        <authorList>
            <person name="Weon H.-Y."/>
            <person name="Lee S.A."/>
        </authorList>
    </citation>
    <scope>NUCLEOTIDE SEQUENCE [LARGE SCALE GENOMIC DNA]</scope>
    <source>
        <strain evidence="2 3">14171R-81</strain>
        <plasmid evidence="2 3">unnamed2</plasmid>
    </source>
</reference>
<proteinExistence type="predicted"/>
<gene>
    <name evidence="2" type="ORF">GZH47_33205</name>
</gene>
<dbReference type="Proteomes" id="UP000479114">
    <property type="component" value="Plasmid unnamed2"/>
</dbReference>
<keyword evidence="3" id="KW-1185">Reference proteome</keyword>
<feature type="transmembrane region" description="Helical" evidence="1">
    <location>
        <begin position="6"/>
        <end position="25"/>
    </location>
</feature>
<feature type="transmembrane region" description="Helical" evidence="1">
    <location>
        <begin position="124"/>
        <end position="145"/>
    </location>
</feature>
<evidence type="ECO:0000313" key="3">
    <source>
        <dbReference type="Proteomes" id="UP000479114"/>
    </source>
</evidence>
<dbReference type="EMBL" id="CP048288">
    <property type="protein sequence ID" value="QHW35753.1"/>
    <property type="molecule type" value="Genomic_DNA"/>
</dbReference>
<geneLocation type="plasmid" evidence="2 3">
    <name>unnamed2</name>
</geneLocation>
<feature type="transmembrane region" description="Helical" evidence="1">
    <location>
        <begin position="193"/>
        <end position="214"/>
    </location>
</feature>
<feature type="transmembrane region" description="Helical" evidence="1">
    <location>
        <begin position="166"/>
        <end position="187"/>
    </location>
</feature>
<dbReference type="RefSeq" id="WP_162645887.1">
    <property type="nucleotide sequence ID" value="NZ_CP048288.1"/>
</dbReference>
<keyword evidence="2" id="KW-0614">Plasmid</keyword>